<keyword evidence="1" id="KW-0808">Transferase</keyword>
<name>A0A5B6WFZ4_9ROSI</name>
<keyword evidence="2" id="KW-1185">Reference proteome</keyword>
<dbReference type="OrthoDB" id="981249at2759"/>
<sequence length="69" mass="7853">MSSAGFSPPPPPVFNGENYHIWVEVLVVDIERPPLRANPTIAQIRQHSDNRAKKYKACETCDFHQDYGL</sequence>
<dbReference type="EMBL" id="SMMG02000003">
    <property type="protein sequence ID" value="KAA3480669.1"/>
    <property type="molecule type" value="Genomic_DNA"/>
</dbReference>
<proteinExistence type="predicted"/>
<reference evidence="2" key="1">
    <citation type="journal article" date="2019" name="Plant Biotechnol. J.">
        <title>Genome sequencing of the Australian wild diploid species Gossypium australe highlights disease resistance and delayed gland morphogenesis.</title>
        <authorList>
            <person name="Cai Y."/>
            <person name="Cai X."/>
            <person name="Wang Q."/>
            <person name="Wang P."/>
            <person name="Zhang Y."/>
            <person name="Cai C."/>
            <person name="Xu Y."/>
            <person name="Wang K."/>
            <person name="Zhou Z."/>
            <person name="Wang C."/>
            <person name="Geng S."/>
            <person name="Li B."/>
            <person name="Dong Q."/>
            <person name="Hou Y."/>
            <person name="Wang H."/>
            <person name="Ai P."/>
            <person name="Liu Z."/>
            <person name="Yi F."/>
            <person name="Sun M."/>
            <person name="An G."/>
            <person name="Cheng J."/>
            <person name="Zhang Y."/>
            <person name="Shi Q."/>
            <person name="Xie Y."/>
            <person name="Shi X."/>
            <person name="Chang Y."/>
            <person name="Huang F."/>
            <person name="Chen Y."/>
            <person name="Hong S."/>
            <person name="Mi L."/>
            <person name="Sun Q."/>
            <person name="Zhang L."/>
            <person name="Zhou B."/>
            <person name="Peng R."/>
            <person name="Zhang X."/>
            <person name="Liu F."/>
        </authorList>
    </citation>
    <scope>NUCLEOTIDE SEQUENCE [LARGE SCALE GENOMIC DNA]</scope>
    <source>
        <strain evidence="2">cv. PA1801</strain>
    </source>
</reference>
<evidence type="ECO:0000313" key="2">
    <source>
        <dbReference type="Proteomes" id="UP000325315"/>
    </source>
</evidence>
<gene>
    <name evidence="1" type="ORF">EPI10_021086</name>
</gene>
<dbReference type="GO" id="GO:0016301">
    <property type="term" value="F:kinase activity"/>
    <property type="evidence" value="ECO:0007669"/>
    <property type="project" value="UniProtKB-KW"/>
</dbReference>
<organism evidence="1 2">
    <name type="scientific">Gossypium australe</name>
    <dbReference type="NCBI Taxonomy" id="47621"/>
    <lineage>
        <taxon>Eukaryota</taxon>
        <taxon>Viridiplantae</taxon>
        <taxon>Streptophyta</taxon>
        <taxon>Embryophyta</taxon>
        <taxon>Tracheophyta</taxon>
        <taxon>Spermatophyta</taxon>
        <taxon>Magnoliopsida</taxon>
        <taxon>eudicotyledons</taxon>
        <taxon>Gunneridae</taxon>
        <taxon>Pentapetalae</taxon>
        <taxon>rosids</taxon>
        <taxon>malvids</taxon>
        <taxon>Malvales</taxon>
        <taxon>Malvaceae</taxon>
        <taxon>Malvoideae</taxon>
        <taxon>Gossypium</taxon>
    </lineage>
</organism>
<protein>
    <submittedName>
        <fullName evidence="1">Putative LRR receptor-like serine/threonine-protein kinase</fullName>
    </submittedName>
</protein>
<comment type="caution">
    <text evidence="1">The sequence shown here is derived from an EMBL/GenBank/DDBJ whole genome shotgun (WGS) entry which is preliminary data.</text>
</comment>
<accession>A0A5B6WFZ4</accession>
<keyword evidence="1" id="KW-0675">Receptor</keyword>
<dbReference type="AlphaFoldDB" id="A0A5B6WFZ4"/>
<keyword evidence="1" id="KW-0418">Kinase</keyword>
<evidence type="ECO:0000313" key="1">
    <source>
        <dbReference type="EMBL" id="KAA3480669.1"/>
    </source>
</evidence>
<dbReference type="Proteomes" id="UP000325315">
    <property type="component" value="Unassembled WGS sequence"/>
</dbReference>